<feature type="compositionally biased region" description="Acidic residues" evidence="1">
    <location>
        <begin position="520"/>
        <end position="531"/>
    </location>
</feature>
<dbReference type="Proteomes" id="UP001151760">
    <property type="component" value="Unassembled WGS sequence"/>
</dbReference>
<dbReference type="PANTHER" id="PTHR48475">
    <property type="entry name" value="RIBONUCLEASE H"/>
    <property type="match status" value="1"/>
</dbReference>
<keyword evidence="4" id="KW-1185">Reference proteome</keyword>
<accession>A0ABQ5IYN7</accession>
<dbReference type="EMBL" id="BQNB010021305">
    <property type="protein sequence ID" value="GJU05001.1"/>
    <property type="molecule type" value="Genomic_DNA"/>
</dbReference>
<dbReference type="CDD" id="cd09279">
    <property type="entry name" value="RNase_HI_like"/>
    <property type="match status" value="1"/>
</dbReference>
<evidence type="ECO:0000313" key="3">
    <source>
        <dbReference type="EMBL" id="GJU05001.1"/>
    </source>
</evidence>
<reference evidence="3" key="1">
    <citation type="journal article" date="2022" name="Int. J. Mol. Sci.">
        <title>Draft Genome of Tanacetum Coccineum: Genomic Comparison of Closely Related Tanacetum-Family Plants.</title>
        <authorList>
            <person name="Yamashiro T."/>
            <person name="Shiraishi A."/>
            <person name="Nakayama K."/>
            <person name="Satake H."/>
        </authorList>
    </citation>
    <scope>NUCLEOTIDE SEQUENCE</scope>
</reference>
<dbReference type="InterPro" id="IPR002156">
    <property type="entry name" value="RNaseH_domain"/>
</dbReference>
<organism evidence="3 4">
    <name type="scientific">Tanacetum coccineum</name>
    <dbReference type="NCBI Taxonomy" id="301880"/>
    <lineage>
        <taxon>Eukaryota</taxon>
        <taxon>Viridiplantae</taxon>
        <taxon>Streptophyta</taxon>
        <taxon>Embryophyta</taxon>
        <taxon>Tracheophyta</taxon>
        <taxon>Spermatophyta</taxon>
        <taxon>Magnoliopsida</taxon>
        <taxon>eudicotyledons</taxon>
        <taxon>Gunneridae</taxon>
        <taxon>Pentapetalae</taxon>
        <taxon>asterids</taxon>
        <taxon>campanulids</taxon>
        <taxon>Asterales</taxon>
        <taxon>Asteraceae</taxon>
        <taxon>Asteroideae</taxon>
        <taxon>Anthemideae</taxon>
        <taxon>Anthemidinae</taxon>
        <taxon>Tanacetum</taxon>
    </lineage>
</organism>
<dbReference type="Pfam" id="PF17919">
    <property type="entry name" value="RT_RNaseH_2"/>
    <property type="match status" value="1"/>
</dbReference>
<dbReference type="PROSITE" id="PS50879">
    <property type="entry name" value="RNASE_H_1"/>
    <property type="match status" value="1"/>
</dbReference>
<evidence type="ECO:0000256" key="1">
    <source>
        <dbReference type="SAM" id="MobiDB-lite"/>
    </source>
</evidence>
<reference evidence="3" key="2">
    <citation type="submission" date="2022-01" db="EMBL/GenBank/DDBJ databases">
        <authorList>
            <person name="Yamashiro T."/>
            <person name="Shiraishi A."/>
            <person name="Satake H."/>
            <person name="Nakayama K."/>
        </authorList>
    </citation>
    <scope>NUCLEOTIDE SEQUENCE</scope>
</reference>
<evidence type="ECO:0000259" key="2">
    <source>
        <dbReference type="PROSITE" id="PS50879"/>
    </source>
</evidence>
<dbReference type="Gene3D" id="3.30.420.10">
    <property type="entry name" value="Ribonuclease H-like superfamily/Ribonuclease H"/>
    <property type="match status" value="2"/>
</dbReference>
<protein>
    <submittedName>
        <fullName evidence="3">Pre-mRNA splicing Prp18-interacting factor</fullName>
    </submittedName>
</protein>
<dbReference type="SUPFAM" id="SSF53098">
    <property type="entry name" value="Ribonuclease H-like"/>
    <property type="match status" value="1"/>
</dbReference>
<dbReference type="InterPro" id="IPR012337">
    <property type="entry name" value="RNaseH-like_sf"/>
</dbReference>
<gene>
    <name evidence="3" type="ORF">Tco_1121431</name>
</gene>
<dbReference type="SUPFAM" id="SSF56672">
    <property type="entry name" value="DNA/RNA polymerases"/>
    <property type="match status" value="1"/>
</dbReference>
<name>A0ABQ5IYN7_9ASTR</name>
<dbReference type="InterPro" id="IPR041577">
    <property type="entry name" value="RT_RNaseH_2"/>
</dbReference>
<feature type="region of interest" description="Disordered" evidence="1">
    <location>
        <begin position="556"/>
        <end position="586"/>
    </location>
</feature>
<proteinExistence type="predicted"/>
<comment type="caution">
    <text evidence="3">The sequence shown here is derived from an EMBL/GenBank/DDBJ whole genome shotgun (WGS) entry which is preliminary data.</text>
</comment>
<feature type="region of interest" description="Disordered" evidence="1">
    <location>
        <begin position="500"/>
        <end position="531"/>
    </location>
</feature>
<dbReference type="InterPro" id="IPR043502">
    <property type="entry name" value="DNA/RNA_pol_sf"/>
</dbReference>
<dbReference type="InterPro" id="IPR036397">
    <property type="entry name" value="RNaseH_sf"/>
</dbReference>
<feature type="domain" description="RNase H type-1" evidence="2">
    <location>
        <begin position="68"/>
        <end position="200"/>
    </location>
</feature>
<dbReference type="Pfam" id="PF13456">
    <property type="entry name" value="RVT_3"/>
    <property type="match status" value="1"/>
</dbReference>
<feature type="compositionally biased region" description="Basic and acidic residues" evidence="1">
    <location>
        <begin position="502"/>
        <end position="511"/>
    </location>
</feature>
<evidence type="ECO:0000313" key="4">
    <source>
        <dbReference type="Proteomes" id="UP001151760"/>
    </source>
</evidence>
<dbReference type="PANTHER" id="PTHR48475:SF2">
    <property type="entry name" value="RIBONUCLEASE H"/>
    <property type="match status" value="1"/>
</dbReference>
<sequence>MKEFIEALPMVTTPIKGETLVMYLAASEESISVVLLAEKGKKQVPVYFVGRALQGAELEYPELEKLILALIYTLFTYGASSSDDSGAGLMLISPEEKEYTYALRFKFKTTNNEVEYEALLAGIRSAMEMKIKDLAIFVDSQLVANQVKVIFEARQPIIKQYLEKTKEMLESFSSYSMEHVRRDQNKKANSLSKLASMNFSKLAKEVLVEVVQENSIKQREFIDTGQYKKGASSKKCTKAPTECIGDHGDGDSFAYDPNPNSFNNPPNDFTHPPQPQYESYSCELCGNDSHYGYDCPPWFPLVYEQEPCYNQNYSDNFYPQNSQSYLQQYLCCENCGGPHETFQCQPMNQNYYEPNPCYNSNSSGFDQIQPPQYSVVHQPPQEMSSEMLQARENLMEAIQAFLKKYDQIPPKEKSMALLLAGERFLKIKQAMEEEQNQPENIQEFSQYWKPPTFYDDDDEESSIPLRDIISKLPLSVAITPDLPITNSLIMEDEHLNTILETESDKENESSVKDLNLTPSESEDLSDNESECDVPVCDDFSLINVYEEKSVTFSNPLFNSNDDFTSSDDESLSDKDVPEDNDIESKDSYVSNLDEPTLFVTPLSNDNEDECFDPGGDVDEIEFLLHRDPSKISVDSILEGFTDEPPLEENDDLFDLESKENEWKKILYDAPIDDLMTEDKVFDPGIHDITISPTYVRLPFEDRHYLSLTYVIRIFLPYFTYPVESPFLLSSGSEDTIFDPGIFAFHFSSLEPVASHRSGTFILDNHSIECDRLIGIGFVLDFVEFISFTFGDKEMILMIEAAHRTTPKSSNGETPFSLVYGSKAVVPIEISVETKRTQDFDVKQNEKRHREDLDILKERREIASIREAYYKQKLASKAEFQGKIGPTWEGPYIVKKAYGDGAYKLETLFDSLIDRTWNGSNLRKFYM</sequence>
<feature type="compositionally biased region" description="Basic and acidic residues" evidence="1">
    <location>
        <begin position="571"/>
        <end position="586"/>
    </location>
</feature>